<feature type="transmembrane region" description="Helical" evidence="16">
    <location>
        <begin position="370"/>
        <end position="393"/>
    </location>
</feature>
<name>A0A9P9Z943_9POAL</name>
<evidence type="ECO:0000256" key="10">
    <source>
        <dbReference type="ARBA" id="ARBA00022842"/>
    </source>
</evidence>
<feature type="transmembrane region" description="Helical" evidence="16">
    <location>
        <begin position="734"/>
        <end position="755"/>
    </location>
</feature>
<evidence type="ECO:0000313" key="19">
    <source>
        <dbReference type="EMBL" id="KAJ1684578.1"/>
    </source>
</evidence>
<feature type="transmembrane region" description="Helical" evidence="16">
    <location>
        <begin position="486"/>
        <end position="507"/>
    </location>
</feature>
<evidence type="ECO:0000256" key="5">
    <source>
        <dbReference type="ARBA" id="ARBA00022553"/>
    </source>
</evidence>
<evidence type="ECO:0000256" key="15">
    <source>
        <dbReference type="SAM" id="MobiDB-lite"/>
    </source>
</evidence>
<keyword evidence="3" id="KW-1003">Cell membrane</keyword>
<keyword evidence="4" id="KW-0633">Potassium transport</keyword>
<evidence type="ECO:0000256" key="17">
    <source>
        <dbReference type="SAM" id="SignalP"/>
    </source>
</evidence>
<keyword evidence="20" id="KW-1185">Reference proteome</keyword>
<evidence type="ECO:0000256" key="3">
    <source>
        <dbReference type="ARBA" id="ARBA00022475"/>
    </source>
</evidence>
<dbReference type="InterPro" id="IPR059000">
    <property type="entry name" value="ATPase_P-type_domA"/>
</dbReference>
<evidence type="ECO:0000313" key="20">
    <source>
        <dbReference type="Proteomes" id="UP001151287"/>
    </source>
</evidence>
<dbReference type="Proteomes" id="UP001151287">
    <property type="component" value="Unassembled WGS sequence"/>
</dbReference>
<dbReference type="GO" id="GO:0046872">
    <property type="term" value="F:metal ion binding"/>
    <property type="evidence" value="ECO:0007669"/>
    <property type="project" value="UniProtKB-KW"/>
</dbReference>
<keyword evidence="2" id="KW-0813">Transport</keyword>
<keyword evidence="10" id="KW-0460">Magnesium</keyword>
<feature type="compositionally biased region" description="Low complexity" evidence="15">
    <location>
        <begin position="607"/>
        <end position="619"/>
    </location>
</feature>
<feature type="region of interest" description="Disordered" evidence="15">
    <location>
        <begin position="208"/>
        <end position="248"/>
    </location>
</feature>
<feature type="compositionally biased region" description="Low complexity" evidence="15">
    <location>
        <begin position="907"/>
        <end position="916"/>
    </location>
</feature>
<dbReference type="PANTHER" id="PTHR43743:SF1">
    <property type="entry name" value="POTASSIUM-TRANSPORTING ATPASE ATP-BINDING SUBUNIT"/>
    <property type="match status" value="1"/>
</dbReference>
<keyword evidence="14 16" id="KW-0472">Membrane</keyword>
<feature type="signal peptide" evidence="17">
    <location>
        <begin position="1"/>
        <end position="21"/>
    </location>
</feature>
<evidence type="ECO:0000256" key="2">
    <source>
        <dbReference type="ARBA" id="ARBA00022448"/>
    </source>
</evidence>
<feature type="compositionally biased region" description="Basic and acidic residues" evidence="15">
    <location>
        <begin position="512"/>
        <end position="521"/>
    </location>
</feature>
<evidence type="ECO:0000256" key="7">
    <source>
        <dbReference type="ARBA" id="ARBA00022723"/>
    </source>
</evidence>
<evidence type="ECO:0000259" key="18">
    <source>
        <dbReference type="Pfam" id="PF00122"/>
    </source>
</evidence>
<feature type="domain" description="P-type ATPase A" evidence="18">
    <location>
        <begin position="622"/>
        <end position="723"/>
    </location>
</feature>
<keyword evidence="13" id="KW-0406">Ion transport</keyword>
<dbReference type="GO" id="GO:0016887">
    <property type="term" value="F:ATP hydrolysis activity"/>
    <property type="evidence" value="ECO:0007669"/>
    <property type="project" value="InterPro"/>
</dbReference>
<feature type="transmembrane region" description="Helical" evidence="16">
    <location>
        <begin position="61"/>
        <end position="80"/>
    </location>
</feature>
<evidence type="ECO:0000256" key="13">
    <source>
        <dbReference type="ARBA" id="ARBA00023065"/>
    </source>
</evidence>
<proteinExistence type="predicted"/>
<dbReference type="GO" id="GO:0008556">
    <property type="term" value="F:P-type potassium transmembrane transporter activity"/>
    <property type="evidence" value="ECO:0007669"/>
    <property type="project" value="InterPro"/>
</dbReference>
<keyword evidence="11" id="KW-0630">Potassium</keyword>
<evidence type="ECO:0000256" key="12">
    <source>
        <dbReference type="ARBA" id="ARBA00022989"/>
    </source>
</evidence>
<dbReference type="GO" id="GO:0005524">
    <property type="term" value="F:ATP binding"/>
    <property type="evidence" value="ECO:0007669"/>
    <property type="project" value="UniProtKB-KW"/>
</dbReference>
<keyword evidence="7" id="KW-0479">Metal-binding</keyword>
<evidence type="ECO:0000256" key="16">
    <source>
        <dbReference type="SAM" id="Phobius"/>
    </source>
</evidence>
<comment type="subcellular location">
    <subcellularLocation>
        <location evidence="1">Membrane</location>
    </subcellularLocation>
</comment>
<feature type="transmembrane region" description="Helical" evidence="16">
    <location>
        <begin position="172"/>
        <end position="195"/>
    </location>
</feature>
<dbReference type="Gene3D" id="2.70.150.10">
    <property type="entry name" value="Calcium-transporting ATPase, cytoplasmic transduction domain A"/>
    <property type="match status" value="1"/>
</dbReference>
<dbReference type="SUPFAM" id="SSF81653">
    <property type="entry name" value="Calcium ATPase, transduction domain A"/>
    <property type="match status" value="1"/>
</dbReference>
<feature type="region of interest" description="Disordered" evidence="15">
    <location>
        <begin position="598"/>
        <end position="632"/>
    </location>
</feature>
<dbReference type="EMBL" id="JAMQYH010000029">
    <property type="protein sequence ID" value="KAJ1684578.1"/>
    <property type="molecule type" value="Genomic_DNA"/>
</dbReference>
<gene>
    <name evidence="19" type="ORF">LUZ63_020333</name>
</gene>
<comment type="caution">
    <text evidence="19">The sequence shown here is derived from an EMBL/GenBank/DDBJ whole genome shotgun (WGS) entry which is preliminary data.</text>
</comment>
<dbReference type="InterPro" id="IPR001757">
    <property type="entry name" value="P_typ_ATPase"/>
</dbReference>
<feature type="transmembrane region" description="Helical" evidence="16">
    <location>
        <begin position="567"/>
        <end position="591"/>
    </location>
</feature>
<feature type="region of interest" description="Disordered" evidence="15">
    <location>
        <begin position="512"/>
        <end position="544"/>
    </location>
</feature>
<feature type="compositionally biased region" description="Basic residues" evidence="15">
    <location>
        <begin position="522"/>
        <end position="540"/>
    </location>
</feature>
<dbReference type="InterPro" id="IPR004623">
    <property type="entry name" value="KdpA"/>
</dbReference>
<dbReference type="Pfam" id="PF03814">
    <property type="entry name" value="KdpA"/>
    <property type="match status" value="2"/>
</dbReference>
<dbReference type="Pfam" id="PF00122">
    <property type="entry name" value="E1-E2_ATPase"/>
    <property type="match status" value="1"/>
</dbReference>
<dbReference type="OrthoDB" id="432719at2759"/>
<dbReference type="NCBIfam" id="TIGR01494">
    <property type="entry name" value="ATPase_P-type"/>
    <property type="match status" value="1"/>
</dbReference>
<feature type="chain" id="PRO_5040366985" description="P-type ATPase A domain-containing protein" evidence="17">
    <location>
        <begin position="22"/>
        <end position="991"/>
    </location>
</feature>
<evidence type="ECO:0000256" key="14">
    <source>
        <dbReference type="ARBA" id="ARBA00023136"/>
    </source>
</evidence>
<keyword evidence="9" id="KW-0067">ATP-binding</keyword>
<evidence type="ECO:0000256" key="4">
    <source>
        <dbReference type="ARBA" id="ARBA00022538"/>
    </source>
</evidence>
<organism evidence="19 20">
    <name type="scientific">Rhynchospora breviuscula</name>
    <dbReference type="NCBI Taxonomy" id="2022672"/>
    <lineage>
        <taxon>Eukaryota</taxon>
        <taxon>Viridiplantae</taxon>
        <taxon>Streptophyta</taxon>
        <taxon>Embryophyta</taxon>
        <taxon>Tracheophyta</taxon>
        <taxon>Spermatophyta</taxon>
        <taxon>Magnoliopsida</taxon>
        <taxon>Liliopsida</taxon>
        <taxon>Poales</taxon>
        <taxon>Cyperaceae</taxon>
        <taxon>Cyperoideae</taxon>
        <taxon>Rhynchosporeae</taxon>
        <taxon>Rhynchospora</taxon>
    </lineage>
</organism>
<feature type="transmembrane region" description="Helical" evidence="16">
    <location>
        <begin position="129"/>
        <end position="151"/>
    </location>
</feature>
<keyword evidence="17" id="KW-0732">Signal</keyword>
<dbReference type="InterPro" id="IPR008250">
    <property type="entry name" value="ATPase_P-typ_transduc_dom_A_sf"/>
</dbReference>
<protein>
    <recommendedName>
        <fullName evidence="18">P-type ATPase A domain-containing protein</fullName>
    </recommendedName>
</protein>
<feature type="transmembrane region" description="Helical" evidence="16">
    <location>
        <begin position="767"/>
        <end position="791"/>
    </location>
</feature>
<reference evidence="19" key="1">
    <citation type="journal article" date="2022" name="Cell">
        <title>Repeat-based holocentromeres influence genome architecture and karyotype evolution.</title>
        <authorList>
            <person name="Hofstatter P.G."/>
            <person name="Thangavel G."/>
            <person name="Lux T."/>
            <person name="Neumann P."/>
            <person name="Vondrak T."/>
            <person name="Novak P."/>
            <person name="Zhang M."/>
            <person name="Costa L."/>
            <person name="Castellani M."/>
            <person name="Scott A."/>
            <person name="Toegelov H."/>
            <person name="Fuchs J."/>
            <person name="Mata-Sucre Y."/>
            <person name="Dias Y."/>
            <person name="Vanzela A.L.L."/>
            <person name="Huettel B."/>
            <person name="Almeida C.C.S."/>
            <person name="Simkova H."/>
            <person name="Souza G."/>
            <person name="Pedrosa-Harand A."/>
            <person name="Macas J."/>
            <person name="Mayer K.F.X."/>
            <person name="Houben A."/>
            <person name="Marques A."/>
        </authorList>
    </citation>
    <scope>NUCLEOTIDE SEQUENCE</scope>
    <source>
        <strain evidence="19">RhyBre1mFocal</strain>
    </source>
</reference>
<sequence length="991" mass="103698">MGTTTAGVLQVLVLLLALAAAWKPLGDHLARTLTGERHLRVERWCYRALGVDPAADQRWTAYARSVLAFSVVGVVALYALQRLQGLLPLSLDRPAVSPQVAFNTAVSFVTNTNWQAYSGEATMGHLVQMAGLGVQNFCSAAVGICVAGALVRGLARRGTDRLGNFWVDLVRVLLRVLLPLAVVAAVVLMACGVVQNLSGGHTATTLLGQAQHLPGGPGRLPGGDSRSWAPTAAASTTPTPPTRSRTRPPLSNLVEVFCLLVIPVALTPHLRHRRRRPAPGPGRPGRHGRAVGAVVLVAVTALELHHPGGRRPAGRRVRWRARRPASACPGRACFAVSTTGTSTGAVNSAHSSYGGVAGGLLILTMGLGEVAPGGVGSGLYGMLVLAVLTVFVLRADGGPHPGVPAQEGHRERDEAGRASWSSRCRSLVLVRHRRRDVVPPAPRASMLNDGPARALGGALRLHVRRQQQRLGPSPGSPRTPRSTTTALGLVMLLGRFVPIVLVLALAAPLRPPEPRARERGHPAHPRPAFRRLPHRRGRGGRRADLLPARPRASMVRSPVMFVVEVGAAFATVAAVLDPSLFAWSVVVLAVADRALRQPRRGPSPRVAAGPRPTRCAARGPRPPRARLRADGGEEEVAASDLTIGDLVVVEAGGVVPGDGDVVEGAASVDESAITGESAPVIRESGGDRSSVTGGTTVLSDRVVVRITTRPGESFLDTMIALVEGAARQKTPNEVALSILLSSLTIVFLVATVTLQPFATYLGAAQPVVVLVALLVCLIPTTIGALLSAIGIAGMDRLVQHNVLAMSGRAVEAAGDVDNAAAGTRTGTITLANRRASDLVPATGVAVADLAEGRPLLEPGRRDPPRAARSSSSPVRCTTPPPPGDDVPPRAGAVLRRDPHVRGRPARAGRPQGRGPPTVTAWVRERGGTVDEALTRTVDDVSAAGRDARWSSPSSRRAAGARALGVVHLKDVVKPGMREALSRRCGPWASVP</sequence>
<feature type="compositionally biased region" description="Low complexity" evidence="15">
    <location>
        <begin position="222"/>
        <end position="237"/>
    </location>
</feature>
<evidence type="ECO:0000256" key="8">
    <source>
        <dbReference type="ARBA" id="ARBA00022741"/>
    </source>
</evidence>
<dbReference type="InterPro" id="IPR006391">
    <property type="entry name" value="P-type_ATPase_bsu_IA"/>
</dbReference>
<feature type="region of interest" description="Disordered" evidence="15">
    <location>
        <begin position="850"/>
        <end position="918"/>
    </location>
</feature>
<keyword evidence="12 16" id="KW-1133">Transmembrane helix</keyword>
<evidence type="ECO:0000256" key="9">
    <source>
        <dbReference type="ARBA" id="ARBA00022840"/>
    </source>
</evidence>
<dbReference type="InterPro" id="IPR023299">
    <property type="entry name" value="ATPase_P-typ_cyto_dom_N"/>
</dbReference>
<evidence type="ECO:0000256" key="1">
    <source>
        <dbReference type="ARBA" id="ARBA00004370"/>
    </source>
</evidence>
<evidence type="ECO:0000256" key="6">
    <source>
        <dbReference type="ARBA" id="ARBA00022692"/>
    </source>
</evidence>
<accession>A0A9P9Z943</accession>
<keyword evidence="5" id="KW-0597">Phosphoprotein</keyword>
<keyword evidence="6 16" id="KW-0812">Transmembrane</keyword>
<evidence type="ECO:0000256" key="11">
    <source>
        <dbReference type="ARBA" id="ARBA00022958"/>
    </source>
</evidence>
<dbReference type="Gene3D" id="3.40.1110.10">
    <property type="entry name" value="Calcium-transporting ATPase, cytoplasmic domain N"/>
    <property type="match status" value="1"/>
</dbReference>
<keyword evidence="8" id="KW-0547">Nucleotide-binding</keyword>
<dbReference type="PANTHER" id="PTHR43743">
    <property type="entry name" value="POTASSIUM-TRANSPORTING ATPASE ATP-BINDING SUBUNIT"/>
    <property type="match status" value="1"/>
</dbReference>
<dbReference type="GO" id="GO:0016020">
    <property type="term" value="C:membrane"/>
    <property type="evidence" value="ECO:0007669"/>
    <property type="project" value="UniProtKB-SubCell"/>
</dbReference>
<dbReference type="AlphaFoldDB" id="A0A9P9Z943"/>